<dbReference type="Gene3D" id="1.20.58.670">
    <property type="entry name" value="Dsl1p vesicle tethering complex, Tip20p subunit, domain D"/>
    <property type="match status" value="1"/>
</dbReference>
<dbReference type="InterPro" id="IPR007225">
    <property type="entry name" value="EXOC6/Sec15"/>
</dbReference>
<dbReference type="OrthoDB" id="10267033at2759"/>
<evidence type="ECO:0000256" key="4">
    <source>
        <dbReference type="ARBA" id="ARBA00023054"/>
    </source>
</evidence>
<name>C8V0B6_EMENI</name>
<evidence type="ECO:0000313" key="9">
    <source>
        <dbReference type="Proteomes" id="UP000000560"/>
    </source>
</evidence>
<dbReference type="KEGG" id="ani:ANIA_06493"/>
<accession>C8V0B6</accession>
<reference evidence="9" key="1">
    <citation type="journal article" date="2005" name="Nature">
        <title>Sequencing of Aspergillus nidulans and comparative analysis with A. fumigatus and A. oryzae.</title>
        <authorList>
            <person name="Galagan J.E."/>
            <person name="Calvo S.E."/>
            <person name="Cuomo C."/>
            <person name="Ma L.J."/>
            <person name="Wortman J.R."/>
            <person name="Batzoglou S."/>
            <person name="Lee S.I."/>
            <person name="Basturkmen M."/>
            <person name="Spevak C.C."/>
            <person name="Clutterbuck J."/>
            <person name="Kapitonov V."/>
            <person name="Jurka J."/>
            <person name="Scazzocchio C."/>
            <person name="Farman M."/>
            <person name="Butler J."/>
            <person name="Purcell S."/>
            <person name="Harris S."/>
            <person name="Braus G.H."/>
            <person name="Draht O."/>
            <person name="Busch S."/>
            <person name="D'Enfert C."/>
            <person name="Bouchier C."/>
            <person name="Goldman G.H."/>
            <person name="Bell-Pedersen D."/>
            <person name="Griffiths-Jones S."/>
            <person name="Doonan J.H."/>
            <person name="Yu J."/>
            <person name="Vienken K."/>
            <person name="Pain A."/>
            <person name="Freitag M."/>
            <person name="Selker E.U."/>
            <person name="Archer D.B."/>
            <person name="Penalva M.A."/>
            <person name="Oakley B.R."/>
            <person name="Momany M."/>
            <person name="Tanaka T."/>
            <person name="Kumagai T."/>
            <person name="Asai K."/>
            <person name="Machida M."/>
            <person name="Nierman W.C."/>
            <person name="Denning D.W."/>
            <person name="Caddick M."/>
            <person name="Hynes M."/>
            <person name="Paoletti M."/>
            <person name="Fischer R."/>
            <person name="Miller B."/>
            <person name="Dyer P."/>
            <person name="Sachs M.S."/>
            <person name="Osmani S.A."/>
            <person name="Birren B.W."/>
        </authorList>
    </citation>
    <scope>NUCLEOTIDE SEQUENCE [LARGE SCALE GENOMIC DNA]</scope>
    <source>
        <strain evidence="9">FGSC A4 / ATCC 38163 / CBS 112.46 / NRRL 194 / M139</strain>
    </source>
</reference>
<dbReference type="FunCoup" id="C8V0B6">
    <property type="interactions" value="523"/>
</dbReference>
<keyword evidence="4" id="KW-0175">Coiled coil</keyword>
<evidence type="ECO:0000259" key="6">
    <source>
        <dbReference type="Pfam" id="PF04091"/>
    </source>
</evidence>
<dbReference type="Gene3D" id="1.10.357.30">
    <property type="entry name" value="Exocyst complex subunit Sec15 C-terminal domain, N-terminal subdomain"/>
    <property type="match status" value="1"/>
</dbReference>
<proteinExistence type="inferred from homology"/>
<dbReference type="FunFam" id="1.20.58.670:FF:000004">
    <property type="entry name" value="Exocyst complex component SEC15"/>
    <property type="match status" value="1"/>
</dbReference>
<evidence type="ECO:0000256" key="3">
    <source>
        <dbReference type="ARBA" id="ARBA00022483"/>
    </source>
</evidence>
<reference evidence="9" key="2">
    <citation type="journal article" date="2009" name="Fungal Genet. Biol.">
        <title>The 2008 update of the Aspergillus nidulans genome annotation: a community effort.</title>
        <authorList>
            <person name="Wortman J.R."/>
            <person name="Gilsenan J.M."/>
            <person name="Joardar V."/>
            <person name="Deegan J."/>
            <person name="Clutterbuck J."/>
            <person name="Andersen M.R."/>
            <person name="Archer D."/>
            <person name="Bencina M."/>
            <person name="Braus G."/>
            <person name="Coutinho P."/>
            <person name="von Dohren H."/>
            <person name="Doonan J."/>
            <person name="Driessen A.J."/>
            <person name="Durek P."/>
            <person name="Espeso E."/>
            <person name="Fekete E."/>
            <person name="Flipphi M."/>
            <person name="Estrada C.G."/>
            <person name="Geysens S."/>
            <person name="Goldman G."/>
            <person name="de Groot P.W."/>
            <person name="Hansen K."/>
            <person name="Harris S.D."/>
            <person name="Heinekamp T."/>
            <person name="Helmstaedt K."/>
            <person name="Henrissat B."/>
            <person name="Hofmann G."/>
            <person name="Homan T."/>
            <person name="Horio T."/>
            <person name="Horiuchi H."/>
            <person name="James S."/>
            <person name="Jones M."/>
            <person name="Karaffa L."/>
            <person name="Karanyi Z."/>
            <person name="Kato M."/>
            <person name="Keller N."/>
            <person name="Kelly D.E."/>
            <person name="Kiel J.A."/>
            <person name="Kim J.M."/>
            <person name="van der Klei I.J."/>
            <person name="Klis F.M."/>
            <person name="Kovalchuk A."/>
            <person name="Krasevec N."/>
            <person name="Kubicek C.P."/>
            <person name="Liu B."/>
            <person name="Maccabe A."/>
            <person name="Meyer V."/>
            <person name="Mirabito P."/>
            <person name="Miskei M."/>
            <person name="Mos M."/>
            <person name="Mullins J."/>
            <person name="Nelson D.R."/>
            <person name="Nielsen J."/>
            <person name="Oakley B.R."/>
            <person name="Osmani S.A."/>
            <person name="Pakula T."/>
            <person name="Paszewski A."/>
            <person name="Paulsen I."/>
            <person name="Pilsyk S."/>
            <person name="Pocsi I."/>
            <person name="Punt P.J."/>
            <person name="Ram A.F."/>
            <person name="Ren Q."/>
            <person name="Robellet X."/>
            <person name="Robson G."/>
            <person name="Seiboth B."/>
            <person name="van Solingen P."/>
            <person name="Specht T."/>
            <person name="Sun J."/>
            <person name="Taheri-Talesh N."/>
            <person name="Takeshita N."/>
            <person name="Ussery D."/>
            <person name="vanKuyk P.A."/>
            <person name="Visser H."/>
            <person name="van de Vondervoort P.J."/>
            <person name="de Vries R.P."/>
            <person name="Walton J."/>
            <person name="Xiang X."/>
            <person name="Xiong Y."/>
            <person name="Zeng A.P."/>
            <person name="Brandt B.W."/>
            <person name="Cornell M.J."/>
            <person name="van den Hondel C.A."/>
            <person name="Visser J."/>
            <person name="Oliver S.G."/>
            <person name="Turner G."/>
        </authorList>
    </citation>
    <scope>GENOME REANNOTATION</scope>
    <source>
        <strain evidence="9">FGSC A4 / ATCC 38163 / CBS 112.46 / NRRL 194 / M139</strain>
    </source>
</reference>
<keyword evidence="2 5" id="KW-0813">Transport</keyword>
<dbReference type="GO" id="GO:0090522">
    <property type="term" value="P:vesicle tethering involved in exocytosis"/>
    <property type="evidence" value="ECO:0007669"/>
    <property type="project" value="UniProtKB-UniRule"/>
</dbReference>
<dbReference type="InterPro" id="IPR046361">
    <property type="entry name" value="EXOC6/Sec15_C"/>
</dbReference>
<dbReference type="FunFam" id="1.10.357.30:FF:000004">
    <property type="entry name" value="Exocyst complex component SEC15"/>
    <property type="match status" value="1"/>
</dbReference>
<dbReference type="PIRSF" id="PIRSF025007">
    <property type="entry name" value="Sec15"/>
    <property type="match status" value="1"/>
</dbReference>
<dbReference type="RefSeq" id="XP_664097.2">
    <property type="nucleotide sequence ID" value="XM_659005.2"/>
</dbReference>
<feature type="domain" description="Exocyst complex subunit EXOC6/Sec15 C-terminal" evidence="6">
    <location>
        <begin position="401"/>
        <end position="741"/>
    </location>
</feature>
<evidence type="ECO:0000256" key="1">
    <source>
        <dbReference type="ARBA" id="ARBA00007944"/>
    </source>
</evidence>
<evidence type="ECO:0000256" key="2">
    <source>
        <dbReference type="ARBA" id="ARBA00022448"/>
    </source>
</evidence>
<protein>
    <recommendedName>
        <fullName evidence="5">Exocyst complex component SEC15</fullName>
    </recommendedName>
</protein>
<dbReference type="InterPro" id="IPR042044">
    <property type="entry name" value="EXOC6PINT-1/Sec15/Tip20_C_dom2"/>
</dbReference>
<comment type="similarity">
    <text evidence="1 5">Belongs to the SEC15 family.</text>
</comment>
<dbReference type="OMA" id="FPFHSEQ"/>
<dbReference type="VEuPathDB" id="FungiDB:AN6493"/>
<dbReference type="GO" id="GO:0000145">
    <property type="term" value="C:exocyst"/>
    <property type="evidence" value="ECO:0000318"/>
    <property type="project" value="GO_Central"/>
</dbReference>
<dbReference type="eggNOG" id="KOG2176">
    <property type="taxonomic scope" value="Eukaryota"/>
</dbReference>
<dbReference type="AlphaFoldDB" id="C8V0B6"/>
<dbReference type="HOGENOM" id="CLU_009437_2_0_1"/>
<dbReference type="PANTHER" id="PTHR12702">
    <property type="entry name" value="SEC15"/>
    <property type="match status" value="1"/>
</dbReference>
<evidence type="ECO:0000259" key="7">
    <source>
        <dbReference type="Pfam" id="PF20651"/>
    </source>
</evidence>
<gene>
    <name evidence="8" type="ORF">ANIA_06493</name>
</gene>
<dbReference type="InParanoid" id="C8V0B6"/>
<dbReference type="Pfam" id="PF04091">
    <property type="entry name" value="Sec15_C"/>
    <property type="match status" value="1"/>
</dbReference>
<comment type="function">
    <text evidence="5">Component of the exocyst complex involved in the docking of exocytic vesicles with fusion sites on the plasma membrane.</text>
</comment>
<keyword evidence="3 5" id="KW-0268">Exocytosis</keyword>
<dbReference type="InterPro" id="IPR048359">
    <property type="entry name" value="EXOC6_Sec15_N"/>
</dbReference>
<dbReference type="GO" id="GO:0006886">
    <property type="term" value="P:intracellular protein transport"/>
    <property type="evidence" value="ECO:0007669"/>
    <property type="project" value="InterPro"/>
</dbReference>
<feature type="domain" description="Exocyst complex component EXOC6/Sec15 N-terminal" evidence="7">
    <location>
        <begin position="51"/>
        <end position="218"/>
    </location>
</feature>
<dbReference type="GO" id="GO:0006893">
    <property type="term" value="P:Golgi to plasma membrane transport"/>
    <property type="evidence" value="ECO:0000318"/>
    <property type="project" value="GO_Central"/>
</dbReference>
<dbReference type="Proteomes" id="UP000000560">
    <property type="component" value="Chromosome I"/>
</dbReference>
<keyword evidence="9" id="KW-1185">Reference proteome</keyword>
<dbReference type="GO" id="GO:0006887">
    <property type="term" value="P:exocytosis"/>
    <property type="evidence" value="ECO:0000318"/>
    <property type="project" value="GO_Central"/>
</dbReference>
<evidence type="ECO:0000256" key="5">
    <source>
        <dbReference type="PIRNR" id="PIRNR025007"/>
    </source>
</evidence>
<dbReference type="STRING" id="227321.C8V0B6"/>
<dbReference type="Pfam" id="PF20651">
    <property type="entry name" value="EXOC6_Sec15_N"/>
    <property type="match status" value="1"/>
</dbReference>
<dbReference type="GeneID" id="2870241"/>
<dbReference type="EMBL" id="BN001301">
    <property type="protein sequence ID" value="CBF70845.1"/>
    <property type="molecule type" value="Genomic_DNA"/>
</dbReference>
<sequence>MPSMVPSRSESLYVLNQIIISPSDTDYLDQLIPSIKEYSVGNKTSELLRSLSKFASDKEAEIENICNTNHQEFVSSVNQLLHIREGTVSLTAEILDLNQSIQASTEKLAEQKKALVESRQHRLNIDETSRAIQDCLEVLRLANQVHDLLAKKNHYAALRALEELQNVHLKGVTQFQIADMIQRSVPATQRAIAEAVMSDLNTWLYRIREMSQYLGEIALYHTDLRKTRQKERAARLPYLEHFKLNSAIELVCDEHEEFDLLQNEELQVDFTPLFECLHIHQSLGQMEKFRVEYANTRRRQKELLIPASVTLVDDDGASLHNLLEEMAGFAIVERATMKKVPDLRYPVDVDELWESMCHTAVGLISTALHEVDNAESLLKTKNLIALFMQTMNTWDFAMGAFEDLLLTLFKKYAELLKKRFSDDFQEIVSTDDYMPMPIQTPEEFDKVLNVSWYTPSEPQEQAFPCVLPFSQMYPLCCIDIRNFLNQFYFFANDDFTNPDIIDATLKDALDELLSSKVCDTLVERLNSQYLGQIVQILINLEHFEHACHELELLLAAARSQNFSSEPVALKATGKFRDNKKAAEKRIFEVVNSKIDDLIETAEYDWTAAAAPTEPSNYMQTLTRFLSNIMNSTLLGLPKEIKELIYFDALSHASTMILALPLSAEVKRINPNGVMALAKDVEYLYQFVDSLNNPILRENLDELQQTVQLMQAENADEFYDISMRNKKYGRVDAINGPTLLEKLTHTVQSPVKMDKFSTLSSRFGKK</sequence>
<dbReference type="InterPro" id="IPR042045">
    <property type="entry name" value="EXOC6/Sec15_C_dom1"/>
</dbReference>
<organism evidence="8 9">
    <name type="scientific">Emericella nidulans (strain FGSC A4 / ATCC 38163 / CBS 112.46 / NRRL 194 / M139)</name>
    <name type="common">Aspergillus nidulans</name>
    <dbReference type="NCBI Taxonomy" id="227321"/>
    <lineage>
        <taxon>Eukaryota</taxon>
        <taxon>Fungi</taxon>
        <taxon>Dikarya</taxon>
        <taxon>Ascomycota</taxon>
        <taxon>Pezizomycotina</taxon>
        <taxon>Eurotiomycetes</taxon>
        <taxon>Eurotiomycetidae</taxon>
        <taxon>Eurotiales</taxon>
        <taxon>Aspergillaceae</taxon>
        <taxon>Aspergillus</taxon>
        <taxon>Aspergillus subgen. Nidulantes</taxon>
    </lineage>
</organism>
<dbReference type="PANTHER" id="PTHR12702:SF0">
    <property type="entry name" value="EXOCYST COMPLEX COMPONENT 6"/>
    <property type="match status" value="1"/>
</dbReference>
<evidence type="ECO:0000313" key="8">
    <source>
        <dbReference type="EMBL" id="CBF70845.1"/>
    </source>
</evidence>